<feature type="transmembrane region" description="Helical" evidence="7">
    <location>
        <begin position="304"/>
        <end position="323"/>
    </location>
</feature>
<sequence length="365" mass="40557">MSMRAAAPDRKLHLDTLRGIACVLLVAYHVIGNDIEHGLQVGDGSPWRLFTELFMHVRMPLFSFLSGYVFSLAVPDLAALNFAIGKKFRRIGIPFVVVSSLFYLLFGLTGGGFATPMWQIYLLPYEHYWYLQATLLIMVSLLVGNFVIGDHARAFATVLFPVACAVFIAAWTFDPYDIFALGSALYLLPYFLLGQLLRLWGVESHVGDVETRRRRVLLPLGLLLAALFVLDLMQLEGLATLDFARQSALGLLFGVTACLFLFFLRLRSRVLAAIGVYSYSIYLFHVFFTAALRKLGHVVWPDMPRGLFFTAALIAGISLPILLHKVVIRHRVAALLLLGIDKRPRRAPLPGRPVAATLPAKAATP</sequence>
<name>A0ABU0H8E3_9HYPH</name>
<keyword evidence="4 7" id="KW-0812">Transmembrane</keyword>
<keyword evidence="6 7" id="KW-0472">Membrane</keyword>
<dbReference type="EMBL" id="JAUSVO010000004">
    <property type="protein sequence ID" value="MDQ0438578.1"/>
    <property type="molecule type" value="Genomic_DNA"/>
</dbReference>
<feature type="transmembrane region" description="Helical" evidence="7">
    <location>
        <begin position="179"/>
        <end position="197"/>
    </location>
</feature>
<reference evidence="9 10" key="1">
    <citation type="submission" date="2023-07" db="EMBL/GenBank/DDBJ databases">
        <title>Genomic Encyclopedia of Type Strains, Phase IV (KMG-IV): sequencing the most valuable type-strain genomes for metagenomic binning, comparative biology and taxonomic classification.</title>
        <authorList>
            <person name="Goeker M."/>
        </authorList>
    </citation>
    <scope>NUCLEOTIDE SEQUENCE [LARGE SCALE GENOMIC DNA]</scope>
    <source>
        <strain evidence="9 10">B6-8</strain>
    </source>
</reference>
<protein>
    <submittedName>
        <fullName evidence="9">Peptidoglycan/LPS O-acetylase OafA/YrhL</fullName>
    </submittedName>
</protein>
<keyword evidence="5 7" id="KW-1133">Transmembrane helix</keyword>
<feature type="transmembrane region" description="Helical" evidence="7">
    <location>
        <begin position="247"/>
        <end position="264"/>
    </location>
</feature>
<dbReference type="RefSeq" id="WP_266349487.1">
    <property type="nucleotide sequence ID" value="NZ_JAPKNG010000004.1"/>
</dbReference>
<feature type="transmembrane region" description="Helical" evidence="7">
    <location>
        <begin position="271"/>
        <end position="292"/>
    </location>
</feature>
<evidence type="ECO:0000256" key="5">
    <source>
        <dbReference type="ARBA" id="ARBA00022989"/>
    </source>
</evidence>
<evidence type="ECO:0000256" key="1">
    <source>
        <dbReference type="ARBA" id="ARBA00004651"/>
    </source>
</evidence>
<feature type="transmembrane region" description="Helical" evidence="7">
    <location>
        <begin position="217"/>
        <end position="235"/>
    </location>
</feature>
<evidence type="ECO:0000256" key="7">
    <source>
        <dbReference type="SAM" id="Phobius"/>
    </source>
</evidence>
<accession>A0ABU0H8E3</accession>
<evidence type="ECO:0000259" key="8">
    <source>
        <dbReference type="Pfam" id="PF01757"/>
    </source>
</evidence>
<comment type="caution">
    <text evidence="9">The sequence shown here is derived from an EMBL/GenBank/DDBJ whole genome shotgun (WGS) entry which is preliminary data.</text>
</comment>
<feature type="transmembrane region" description="Helical" evidence="7">
    <location>
        <begin position="91"/>
        <end position="108"/>
    </location>
</feature>
<feature type="transmembrane region" description="Helical" evidence="7">
    <location>
        <begin position="12"/>
        <end position="31"/>
    </location>
</feature>
<keyword evidence="3" id="KW-1003">Cell membrane</keyword>
<feature type="transmembrane region" description="Helical" evidence="7">
    <location>
        <begin position="128"/>
        <end position="148"/>
    </location>
</feature>
<dbReference type="Pfam" id="PF01757">
    <property type="entry name" value="Acyl_transf_3"/>
    <property type="match status" value="1"/>
</dbReference>
<gene>
    <name evidence="9" type="ORF">QO014_002973</name>
</gene>
<comment type="subcellular location">
    <subcellularLocation>
        <location evidence="1">Cell membrane</location>
        <topology evidence="1">Multi-pass membrane protein</topology>
    </subcellularLocation>
</comment>
<organism evidence="9 10">
    <name type="scientific">Kaistia dalseonensis</name>
    <dbReference type="NCBI Taxonomy" id="410840"/>
    <lineage>
        <taxon>Bacteria</taxon>
        <taxon>Pseudomonadati</taxon>
        <taxon>Pseudomonadota</taxon>
        <taxon>Alphaproteobacteria</taxon>
        <taxon>Hyphomicrobiales</taxon>
        <taxon>Kaistiaceae</taxon>
        <taxon>Kaistia</taxon>
    </lineage>
</organism>
<evidence type="ECO:0000256" key="2">
    <source>
        <dbReference type="ARBA" id="ARBA00007400"/>
    </source>
</evidence>
<dbReference type="PANTHER" id="PTHR40074:SF2">
    <property type="entry name" value="O-ACETYLTRANSFERASE WECH"/>
    <property type="match status" value="1"/>
</dbReference>
<feature type="transmembrane region" description="Helical" evidence="7">
    <location>
        <begin position="155"/>
        <end position="173"/>
    </location>
</feature>
<keyword evidence="10" id="KW-1185">Reference proteome</keyword>
<evidence type="ECO:0000313" key="10">
    <source>
        <dbReference type="Proteomes" id="UP001241603"/>
    </source>
</evidence>
<feature type="transmembrane region" description="Helical" evidence="7">
    <location>
        <begin position="61"/>
        <end position="84"/>
    </location>
</feature>
<dbReference type="Proteomes" id="UP001241603">
    <property type="component" value="Unassembled WGS sequence"/>
</dbReference>
<proteinExistence type="inferred from homology"/>
<evidence type="ECO:0000313" key="9">
    <source>
        <dbReference type="EMBL" id="MDQ0438578.1"/>
    </source>
</evidence>
<evidence type="ECO:0000256" key="4">
    <source>
        <dbReference type="ARBA" id="ARBA00022692"/>
    </source>
</evidence>
<dbReference type="PANTHER" id="PTHR40074">
    <property type="entry name" value="O-ACETYLTRANSFERASE WECH"/>
    <property type="match status" value="1"/>
</dbReference>
<feature type="domain" description="Acyltransferase 3" evidence="8">
    <location>
        <begin position="14"/>
        <end position="323"/>
    </location>
</feature>
<dbReference type="InterPro" id="IPR002656">
    <property type="entry name" value="Acyl_transf_3_dom"/>
</dbReference>
<evidence type="ECO:0000256" key="6">
    <source>
        <dbReference type="ARBA" id="ARBA00023136"/>
    </source>
</evidence>
<evidence type="ECO:0000256" key="3">
    <source>
        <dbReference type="ARBA" id="ARBA00022475"/>
    </source>
</evidence>
<comment type="similarity">
    <text evidence="2">Belongs to the acyltransferase 3 family.</text>
</comment>